<dbReference type="KEGG" id="ptm:GSPATT00018309001"/>
<feature type="compositionally biased region" description="Polar residues" evidence="1">
    <location>
        <begin position="141"/>
        <end position="161"/>
    </location>
</feature>
<dbReference type="OrthoDB" id="10366504at2759"/>
<dbReference type="Proteomes" id="UP000000600">
    <property type="component" value="Unassembled WGS sequence"/>
</dbReference>
<dbReference type="RefSeq" id="XP_001451488.1">
    <property type="nucleotide sequence ID" value="XM_001451451.1"/>
</dbReference>
<dbReference type="EMBL" id="CT868496">
    <property type="protein sequence ID" value="CAK84091.1"/>
    <property type="molecule type" value="Genomic_DNA"/>
</dbReference>
<evidence type="ECO:0000256" key="1">
    <source>
        <dbReference type="SAM" id="MobiDB-lite"/>
    </source>
</evidence>
<organism evidence="2 3">
    <name type="scientific">Paramecium tetraurelia</name>
    <dbReference type="NCBI Taxonomy" id="5888"/>
    <lineage>
        <taxon>Eukaryota</taxon>
        <taxon>Sar</taxon>
        <taxon>Alveolata</taxon>
        <taxon>Ciliophora</taxon>
        <taxon>Intramacronucleata</taxon>
        <taxon>Oligohymenophorea</taxon>
        <taxon>Peniculida</taxon>
        <taxon>Parameciidae</taxon>
        <taxon>Paramecium</taxon>
    </lineage>
</organism>
<reference evidence="2 3" key="1">
    <citation type="journal article" date="2006" name="Nature">
        <title>Global trends of whole-genome duplications revealed by the ciliate Paramecium tetraurelia.</title>
        <authorList>
            <consortium name="Genoscope"/>
            <person name="Aury J.-M."/>
            <person name="Jaillon O."/>
            <person name="Duret L."/>
            <person name="Noel B."/>
            <person name="Jubin C."/>
            <person name="Porcel B.M."/>
            <person name="Segurens B."/>
            <person name="Daubin V."/>
            <person name="Anthouard V."/>
            <person name="Aiach N."/>
            <person name="Arnaiz O."/>
            <person name="Billaut A."/>
            <person name="Beisson J."/>
            <person name="Blanc I."/>
            <person name="Bouhouche K."/>
            <person name="Camara F."/>
            <person name="Duharcourt S."/>
            <person name="Guigo R."/>
            <person name="Gogendeau D."/>
            <person name="Katinka M."/>
            <person name="Keller A.-M."/>
            <person name="Kissmehl R."/>
            <person name="Klotz C."/>
            <person name="Koll F."/>
            <person name="Le Moue A."/>
            <person name="Lepere C."/>
            <person name="Malinsky S."/>
            <person name="Nowacki M."/>
            <person name="Nowak J.K."/>
            <person name="Plattner H."/>
            <person name="Poulain J."/>
            <person name="Ruiz F."/>
            <person name="Serrano V."/>
            <person name="Zagulski M."/>
            <person name="Dessen P."/>
            <person name="Betermier M."/>
            <person name="Weissenbach J."/>
            <person name="Scarpelli C."/>
            <person name="Schachter V."/>
            <person name="Sperling L."/>
            <person name="Meyer E."/>
            <person name="Cohen J."/>
            <person name="Wincker P."/>
        </authorList>
    </citation>
    <scope>NUCLEOTIDE SEQUENCE [LARGE SCALE GENOMIC DNA]</scope>
    <source>
        <strain evidence="2 3">Stock d4-2</strain>
    </source>
</reference>
<protein>
    <submittedName>
        <fullName evidence="2">Uncharacterized protein</fullName>
    </submittedName>
</protein>
<dbReference type="InParanoid" id="A0DM24"/>
<evidence type="ECO:0000313" key="3">
    <source>
        <dbReference type="Proteomes" id="UP000000600"/>
    </source>
</evidence>
<dbReference type="AlphaFoldDB" id="A0DM24"/>
<feature type="region of interest" description="Disordered" evidence="1">
    <location>
        <begin position="141"/>
        <end position="162"/>
    </location>
</feature>
<accession>A0DM24</accession>
<gene>
    <name evidence="2" type="ORF">GSPATT00018309001</name>
</gene>
<keyword evidence="3" id="KW-1185">Reference proteome</keyword>
<proteinExistence type="predicted"/>
<dbReference type="HOGENOM" id="CLU_1735000_0_0_1"/>
<sequence length="184" mass="21511">MILFALDECKSLQQQGIFTAQATISHVVARVERMRSQSISRRKQVEQQQLEGENQRIKFKLLEIANEKKISSQQVKLCQAKKKLQQLFRHQQNMMENLILMQKITNATSSITHNVQSQDFHISKLKQLHRYLQDDEKSLLKGSSFQSPNHTQSNSYNPQRTRTLDTTHIKLSEFRLYSNGQLLQ</sequence>
<dbReference type="OMA" id="VQSQDFH"/>
<evidence type="ECO:0000313" key="2">
    <source>
        <dbReference type="EMBL" id="CAK84091.1"/>
    </source>
</evidence>
<dbReference type="GeneID" id="5037273"/>
<name>A0DM24_PARTE</name>